<feature type="compositionally biased region" description="Polar residues" evidence="1">
    <location>
        <begin position="160"/>
        <end position="169"/>
    </location>
</feature>
<organism evidence="2 3">
    <name type="scientific">Bombardia bombarda</name>
    <dbReference type="NCBI Taxonomy" id="252184"/>
    <lineage>
        <taxon>Eukaryota</taxon>
        <taxon>Fungi</taxon>
        <taxon>Dikarya</taxon>
        <taxon>Ascomycota</taxon>
        <taxon>Pezizomycotina</taxon>
        <taxon>Sordariomycetes</taxon>
        <taxon>Sordariomycetidae</taxon>
        <taxon>Sordariales</taxon>
        <taxon>Lasiosphaeriaceae</taxon>
        <taxon>Bombardia</taxon>
    </lineage>
</organism>
<accession>A0AA40BYA3</accession>
<protein>
    <submittedName>
        <fullName evidence="2">Uncharacterized protein</fullName>
    </submittedName>
</protein>
<evidence type="ECO:0000256" key="1">
    <source>
        <dbReference type="SAM" id="MobiDB-lite"/>
    </source>
</evidence>
<keyword evidence="3" id="KW-1185">Reference proteome</keyword>
<feature type="compositionally biased region" description="Low complexity" evidence="1">
    <location>
        <begin position="274"/>
        <end position="284"/>
    </location>
</feature>
<reference evidence="2" key="1">
    <citation type="submission" date="2023-06" db="EMBL/GenBank/DDBJ databases">
        <title>Genome-scale phylogeny and comparative genomics of the fungal order Sordariales.</title>
        <authorList>
            <consortium name="Lawrence Berkeley National Laboratory"/>
            <person name="Hensen N."/>
            <person name="Bonometti L."/>
            <person name="Westerberg I."/>
            <person name="Brannstrom I.O."/>
            <person name="Guillou S."/>
            <person name="Cros-Aarteil S."/>
            <person name="Calhoun S."/>
            <person name="Haridas S."/>
            <person name="Kuo A."/>
            <person name="Mondo S."/>
            <person name="Pangilinan J."/>
            <person name="Riley R."/>
            <person name="LaButti K."/>
            <person name="Andreopoulos B."/>
            <person name="Lipzen A."/>
            <person name="Chen C."/>
            <person name="Yanf M."/>
            <person name="Daum C."/>
            <person name="Ng V."/>
            <person name="Clum A."/>
            <person name="Steindorff A."/>
            <person name="Ohm R."/>
            <person name="Martin F."/>
            <person name="Silar P."/>
            <person name="Natvig D."/>
            <person name="Lalanne C."/>
            <person name="Gautier V."/>
            <person name="Ament-velasquez S.L."/>
            <person name="Kruys A."/>
            <person name="Hutchinson M.I."/>
            <person name="Powell A.J."/>
            <person name="Barry K."/>
            <person name="Miller A.N."/>
            <person name="Grigoriev I.V."/>
            <person name="Debuchy R."/>
            <person name="Gladieux P."/>
            <person name="Thoren M.H."/>
            <person name="Johannesson H."/>
        </authorList>
    </citation>
    <scope>NUCLEOTIDE SEQUENCE</scope>
    <source>
        <strain evidence="2">SMH3391-2</strain>
    </source>
</reference>
<gene>
    <name evidence="2" type="ORF">B0T17DRAFT_321162</name>
</gene>
<name>A0AA40BYA3_9PEZI</name>
<dbReference type="AlphaFoldDB" id="A0AA40BYA3"/>
<dbReference type="EMBL" id="JAULSR010000005">
    <property type="protein sequence ID" value="KAK0618035.1"/>
    <property type="molecule type" value="Genomic_DNA"/>
</dbReference>
<comment type="caution">
    <text evidence="2">The sequence shown here is derived from an EMBL/GenBank/DDBJ whole genome shotgun (WGS) entry which is preliminary data.</text>
</comment>
<proteinExistence type="predicted"/>
<feature type="region of interest" description="Disordered" evidence="1">
    <location>
        <begin position="150"/>
        <end position="350"/>
    </location>
</feature>
<feature type="compositionally biased region" description="Basic residues" evidence="1">
    <location>
        <begin position="296"/>
        <end position="312"/>
    </location>
</feature>
<feature type="compositionally biased region" description="Basic residues" evidence="1">
    <location>
        <begin position="228"/>
        <end position="248"/>
    </location>
</feature>
<dbReference type="Proteomes" id="UP001174934">
    <property type="component" value="Unassembled WGS sequence"/>
</dbReference>
<evidence type="ECO:0000313" key="3">
    <source>
        <dbReference type="Proteomes" id="UP001174934"/>
    </source>
</evidence>
<evidence type="ECO:0000313" key="2">
    <source>
        <dbReference type="EMBL" id="KAK0618035.1"/>
    </source>
</evidence>
<sequence>MSIKSYLLNSRSHVFTLVKATHSLVEAQDKNFNDELSRQAIYSRKEYIGRNGFGELPMQVTHRALKRINDELLYARAAMPSKKNHHPQPLAPCDENCTTPLQFGVPCRHTIYKRLKKKKELKLGDIGQFWHLQLRLDENDYCLRLRDPRVAGRGRGRPKNSLNKSTENLKVTKKTIQKKASRKKKKPGPPKGSAPRLQPNIRRNLSHFEIDDNEAGSEAGSEAPAPPARKRAIAKKKASPAIGRKRKSAALEMPLTDTEDEAIVEAVRSRKAAGEASAAPAEASTTQSRSELRLGTVKRRRLLSLEKGKKKQPAGEKTTQTRSLSPSRAGMTRSGRVPRPSAKARENAGI</sequence>
<feature type="compositionally biased region" description="Basic residues" evidence="1">
    <location>
        <begin position="171"/>
        <end position="188"/>
    </location>
</feature>
<feature type="compositionally biased region" description="Polar residues" evidence="1">
    <location>
        <begin position="317"/>
        <end position="326"/>
    </location>
</feature>